<organism evidence="1 2">
    <name type="scientific">Rhabditophanes sp. KR3021</name>
    <dbReference type="NCBI Taxonomy" id="114890"/>
    <lineage>
        <taxon>Eukaryota</taxon>
        <taxon>Metazoa</taxon>
        <taxon>Ecdysozoa</taxon>
        <taxon>Nematoda</taxon>
        <taxon>Chromadorea</taxon>
        <taxon>Rhabditida</taxon>
        <taxon>Tylenchina</taxon>
        <taxon>Panagrolaimomorpha</taxon>
        <taxon>Strongyloidoidea</taxon>
        <taxon>Alloionematidae</taxon>
        <taxon>Rhabditophanes</taxon>
    </lineage>
</organism>
<protein>
    <submittedName>
        <fullName evidence="2">Nicotinate phosphoribosyltransferase</fullName>
    </submittedName>
</protein>
<evidence type="ECO:0000313" key="1">
    <source>
        <dbReference type="Proteomes" id="UP000095286"/>
    </source>
</evidence>
<accession>A0AC35UHP6</accession>
<name>A0AC35UHP6_9BILA</name>
<sequence>MENKAAMRIALKRPHIFEACVEYTSVLKSLMMLNKSYWTSINNHKTTTIVGVCINTCNFVSSCEFIIQDNEISGNIFDILFNKTTELNEIIDYLPLHWTVESQTFEVSIKFGKNVDPVNSNFIISRMINRIFSKITKLNELSITFINSNNRREEFKDTNYGKVAQKILFKLDCSRIKCVKLYTNGIQTQEYLLPQTLNKISLTEQLPKIVVSSLMNEDNSYWSKQCYNSYFNAINKSTSDLLKVELVLNNQNIFINRCSHFFNYKKSRGKIENIIGFGDGIGHQHNDFYNSTNSNNILAATSTRILEYYHGINCTFFRNIELLSLCHNWIEYAHFTRDFSSFSFLCNIKRFEIHIGNLVTNFCKEIKICASILCSMPSILKALSIRSDVPMGLSEMNENTGKAYPNLESLTFQYSEKVENSFQFYKIQ</sequence>
<dbReference type="Proteomes" id="UP000095286">
    <property type="component" value="Unplaced"/>
</dbReference>
<proteinExistence type="predicted"/>
<evidence type="ECO:0000313" key="2">
    <source>
        <dbReference type="WBParaSite" id="RSKR_0001098650.1"/>
    </source>
</evidence>
<reference evidence="2" key="1">
    <citation type="submission" date="2016-11" db="UniProtKB">
        <authorList>
            <consortium name="WormBaseParasite"/>
        </authorList>
    </citation>
    <scope>IDENTIFICATION</scope>
    <source>
        <strain evidence="2">KR3021</strain>
    </source>
</reference>
<dbReference type="WBParaSite" id="RSKR_0001098650.1">
    <property type="protein sequence ID" value="RSKR_0001098650.1"/>
    <property type="gene ID" value="RSKR_0001098650"/>
</dbReference>